<evidence type="ECO:0000313" key="7">
    <source>
        <dbReference type="EMBL" id="QDU86183.1"/>
    </source>
</evidence>
<evidence type="ECO:0000256" key="1">
    <source>
        <dbReference type="ARBA" id="ARBA00004127"/>
    </source>
</evidence>
<protein>
    <submittedName>
        <fullName evidence="7">Vacuole effluxer Atg22 like protein</fullName>
    </submittedName>
</protein>
<dbReference type="InterPro" id="IPR036259">
    <property type="entry name" value="MFS_trans_sf"/>
</dbReference>
<comment type="subcellular location">
    <subcellularLocation>
        <location evidence="1">Endomembrane system</location>
        <topology evidence="1">Multi-pass membrane protein</topology>
    </subcellularLocation>
</comment>
<proteinExistence type="predicted"/>
<feature type="transmembrane region" description="Helical" evidence="6">
    <location>
        <begin position="366"/>
        <end position="389"/>
    </location>
</feature>
<keyword evidence="2" id="KW-0813">Transport</keyword>
<name>A0A518D3X4_9BACT</name>
<organism evidence="7 8">
    <name type="scientific">Rohdeia mirabilis</name>
    <dbReference type="NCBI Taxonomy" id="2528008"/>
    <lineage>
        <taxon>Bacteria</taxon>
        <taxon>Pseudomonadati</taxon>
        <taxon>Planctomycetota</taxon>
        <taxon>Planctomycetia</taxon>
        <taxon>Planctomycetia incertae sedis</taxon>
        <taxon>Rohdeia</taxon>
    </lineage>
</organism>
<dbReference type="OrthoDB" id="9768783at2"/>
<dbReference type="Gene3D" id="1.20.1250.20">
    <property type="entry name" value="MFS general substrate transporter like domains"/>
    <property type="match status" value="1"/>
</dbReference>
<feature type="transmembrane region" description="Helical" evidence="6">
    <location>
        <begin position="59"/>
        <end position="78"/>
    </location>
</feature>
<evidence type="ECO:0000256" key="5">
    <source>
        <dbReference type="ARBA" id="ARBA00023136"/>
    </source>
</evidence>
<evidence type="ECO:0000313" key="8">
    <source>
        <dbReference type="Proteomes" id="UP000319342"/>
    </source>
</evidence>
<evidence type="ECO:0000256" key="3">
    <source>
        <dbReference type="ARBA" id="ARBA00022692"/>
    </source>
</evidence>
<dbReference type="Pfam" id="PF11700">
    <property type="entry name" value="ATG22"/>
    <property type="match status" value="2"/>
</dbReference>
<dbReference type="SUPFAM" id="SSF103473">
    <property type="entry name" value="MFS general substrate transporter"/>
    <property type="match status" value="1"/>
</dbReference>
<feature type="transmembrane region" description="Helical" evidence="6">
    <location>
        <begin position="332"/>
        <end position="354"/>
    </location>
</feature>
<keyword evidence="3 6" id="KW-0812">Transmembrane</keyword>
<feature type="transmembrane region" description="Helical" evidence="6">
    <location>
        <begin position="115"/>
        <end position="135"/>
    </location>
</feature>
<evidence type="ECO:0000256" key="2">
    <source>
        <dbReference type="ARBA" id="ARBA00022448"/>
    </source>
</evidence>
<sequence length="440" mass="46080">MSIARLLEKIGLGSPQARAWATYDWANSAMFTIVITAIFPVFYAKSIAGELDPEEAKKLFLFATTASLGLSAVLAPVLGAHADVRGRRKTMLAASMLIGVVASAALFFFDVGDHWPALVAFGLANLGATLSIVFYDSLLPFVARGGDVDRISTAAYGLGYLGGGIALLLCSLMISRPGAFGLPVEGTLAVRTAFLVVAVWWLVFSVPILRGVPEPPPMPGGERLGAFAQLRSTFAELRRYPQALLLLGAFLIYNDGVVTIVRMAGIFAEQRGFDFPFVIGVLIAVQFVALPAAFAYGQLARKIGPRAAVLIGIACYAGITVLAALMTTKAHFVALAMAVALVQGGVQALSRSLFASLIPSARSAEFFGLFGVAEKFAAILGPLVLALAIDATDDSDLAVLCLLPFFAIGAAILWRVDVTGGRAAVAAADPLADESDGPAR</sequence>
<feature type="transmembrane region" description="Helical" evidence="6">
    <location>
        <begin position="188"/>
        <end position="209"/>
    </location>
</feature>
<reference evidence="7 8" key="1">
    <citation type="submission" date="2019-02" db="EMBL/GenBank/DDBJ databases">
        <title>Deep-cultivation of Planctomycetes and their phenomic and genomic characterization uncovers novel biology.</title>
        <authorList>
            <person name="Wiegand S."/>
            <person name="Jogler M."/>
            <person name="Boedeker C."/>
            <person name="Pinto D."/>
            <person name="Vollmers J."/>
            <person name="Rivas-Marin E."/>
            <person name="Kohn T."/>
            <person name="Peeters S.H."/>
            <person name="Heuer A."/>
            <person name="Rast P."/>
            <person name="Oberbeckmann S."/>
            <person name="Bunk B."/>
            <person name="Jeske O."/>
            <person name="Meyerdierks A."/>
            <person name="Storesund J.E."/>
            <person name="Kallscheuer N."/>
            <person name="Luecker S."/>
            <person name="Lage O.M."/>
            <person name="Pohl T."/>
            <person name="Merkel B.J."/>
            <person name="Hornburger P."/>
            <person name="Mueller R.-W."/>
            <person name="Bruemmer F."/>
            <person name="Labrenz M."/>
            <person name="Spormann A.M."/>
            <person name="Op den Camp H."/>
            <person name="Overmann J."/>
            <person name="Amann R."/>
            <person name="Jetten M.S.M."/>
            <person name="Mascher T."/>
            <person name="Medema M.H."/>
            <person name="Devos D.P."/>
            <person name="Kaster A.-K."/>
            <person name="Ovreas L."/>
            <person name="Rohde M."/>
            <person name="Galperin M.Y."/>
            <person name="Jogler C."/>
        </authorList>
    </citation>
    <scope>NUCLEOTIDE SEQUENCE [LARGE SCALE GENOMIC DNA]</scope>
    <source>
        <strain evidence="7 8">Pla163</strain>
    </source>
</reference>
<dbReference type="InterPro" id="IPR024671">
    <property type="entry name" value="Atg22-like"/>
</dbReference>
<keyword evidence="8" id="KW-1185">Reference proteome</keyword>
<dbReference type="AlphaFoldDB" id="A0A518D3X4"/>
<dbReference type="GO" id="GO:0012505">
    <property type="term" value="C:endomembrane system"/>
    <property type="evidence" value="ECO:0007669"/>
    <property type="project" value="UniProtKB-SubCell"/>
</dbReference>
<evidence type="ECO:0000256" key="4">
    <source>
        <dbReference type="ARBA" id="ARBA00022989"/>
    </source>
</evidence>
<feature type="transmembrane region" description="Helical" evidence="6">
    <location>
        <begin position="395"/>
        <end position="414"/>
    </location>
</feature>
<feature type="transmembrane region" description="Helical" evidence="6">
    <location>
        <begin position="155"/>
        <end position="176"/>
    </location>
</feature>
<dbReference type="EMBL" id="CP036290">
    <property type="protein sequence ID" value="QDU86183.1"/>
    <property type="molecule type" value="Genomic_DNA"/>
</dbReference>
<evidence type="ECO:0000256" key="6">
    <source>
        <dbReference type="SAM" id="Phobius"/>
    </source>
</evidence>
<keyword evidence="4 6" id="KW-1133">Transmembrane helix</keyword>
<dbReference type="PANTHER" id="PTHR23519:SF1">
    <property type="entry name" value="AUTOPHAGY-RELATED PROTEIN 22"/>
    <property type="match status" value="1"/>
</dbReference>
<feature type="transmembrane region" description="Helical" evidence="6">
    <location>
        <begin position="308"/>
        <end position="326"/>
    </location>
</feature>
<gene>
    <name evidence="7" type="ORF">Pla163_33330</name>
</gene>
<feature type="transmembrane region" description="Helical" evidence="6">
    <location>
        <begin position="277"/>
        <end position="296"/>
    </location>
</feature>
<feature type="transmembrane region" description="Helical" evidence="6">
    <location>
        <begin position="21"/>
        <end position="44"/>
    </location>
</feature>
<keyword evidence="5 6" id="KW-0472">Membrane</keyword>
<feature type="transmembrane region" description="Helical" evidence="6">
    <location>
        <begin position="243"/>
        <end position="265"/>
    </location>
</feature>
<dbReference type="PANTHER" id="PTHR23519">
    <property type="entry name" value="AUTOPHAGY-RELATED PROTEIN 22"/>
    <property type="match status" value="1"/>
</dbReference>
<accession>A0A518D3X4</accession>
<feature type="transmembrane region" description="Helical" evidence="6">
    <location>
        <begin position="90"/>
        <end position="109"/>
    </location>
</feature>
<dbReference type="Proteomes" id="UP000319342">
    <property type="component" value="Chromosome"/>
</dbReference>
<dbReference type="InterPro" id="IPR050495">
    <property type="entry name" value="ATG22/LtaA_families"/>
</dbReference>